<gene>
    <name evidence="1" type="ORF">DYB26_016265</name>
</gene>
<protein>
    <submittedName>
        <fullName evidence="1">Uncharacterized protein</fullName>
    </submittedName>
</protein>
<accession>A0A418CPG5</accession>
<feature type="non-terminal residue" evidence="1">
    <location>
        <position position="1"/>
    </location>
</feature>
<evidence type="ECO:0000313" key="1">
    <source>
        <dbReference type="EMBL" id="RHY83491.1"/>
    </source>
</evidence>
<name>A0A418CPG5_APHAT</name>
<reference evidence="1 2" key="1">
    <citation type="submission" date="2018-08" db="EMBL/GenBank/DDBJ databases">
        <title>Aphanomyces genome sequencing and annotation.</title>
        <authorList>
            <person name="Minardi D."/>
            <person name="Oidtmann B."/>
            <person name="Van Der Giezen M."/>
            <person name="Studholme D.J."/>
        </authorList>
    </citation>
    <scope>NUCLEOTIDE SEQUENCE [LARGE SCALE GENOMIC DNA]</scope>
    <source>
        <strain evidence="1 2">FDL457</strain>
    </source>
</reference>
<proteinExistence type="predicted"/>
<dbReference type="EMBL" id="QUTF01025466">
    <property type="protein sequence ID" value="RHY83491.1"/>
    <property type="molecule type" value="Genomic_DNA"/>
</dbReference>
<organism evidence="1 2">
    <name type="scientific">Aphanomyces astaci</name>
    <name type="common">Crayfish plague agent</name>
    <dbReference type="NCBI Taxonomy" id="112090"/>
    <lineage>
        <taxon>Eukaryota</taxon>
        <taxon>Sar</taxon>
        <taxon>Stramenopiles</taxon>
        <taxon>Oomycota</taxon>
        <taxon>Saprolegniomycetes</taxon>
        <taxon>Saprolegniales</taxon>
        <taxon>Verrucalvaceae</taxon>
        <taxon>Aphanomyces</taxon>
    </lineage>
</organism>
<dbReference type="Proteomes" id="UP000286510">
    <property type="component" value="Unassembled WGS sequence"/>
</dbReference>
<sequence>FVQATLQAVHTVRRSNLIVPSRHCANLSSQSLPYVTLLLAQRAEYSAVQIGLHSHVPGRATAIVSLVKHASTFKMQLLPYVLLLVPHTGAYSKRQLTLHCAEVASASMLQAMMTTATDTNVFMGSKRRQMESV</sequence>
<comment type="caution">
    <text evidence="1">The sequence shown here is derived from an EMBL/GenBank/DDBJ whole genome shotgun (WGS) entry which is preliminary data.</text>
</comment>
<dbReference type="AlphaFoldDB" id="A0A418CPG5"/>
<evidence type="ECO:0000313" key="2">
    <source>
        <dbReference type="Proteomes" id="UP000286510"/>
    </source>
</evidence>